<proteinExistence type="predicted"/>
<evidence type="ECO:0000313" key="1">
    <source>
        <dbReference type="EMBL" id="KAJ7544833.1"/>
    </source>
</evidence>
<name>A0ACC2CS59_DIPCM</name>
<organism evidence="1 2">
    <name type="scientific">Diphasiastrum complanatum</name>
    <name type="common">Issler's clubmoss</name>
    <name type="synonym">Lycopodium complanatum</name>
    <dbReference type="NCBI Taxonomy" id="34168"/>
    <lineage>
        <taxon>Eukaryota</taxon>
        <taxon>Viridiplantae</taxon>
        <taxon>Streptophyta</taxon>
        <taxon>Embryophyta</taxon>
        <taxon>Tracheophyta</taxon>
        <taxon>Lycopodiopsida</taxon>
        <taxon>Lycopodiales</taxon>
        <taxon>Lycopodiaceae</taxon>
        <taxon>Lycopodioideae</taxon>
        <taxon>Diphasiastrum</taxon>
    </lineage>
</organism>
<sequence length="185" mass="20775">MSSLRADLVMNRVDPVRAYSSQSNQSCNAKRASLVQCNRITNDLKNGESQKRLKSDHDVMRMIKNSDQSTWWTSLFHFAPQDWSTALGEKTTSADASCVSQAWSSTNASGPEGLHMHVKGANGNENFPENTKEVLNNKIHKSSLKVGNFTADKARMLRQELRRFDSWHDTMYHSAIASRLASGDR</sequence>
<evidence type="ECO:0000313" key="2">
    <source>
        <dbReference type="Proteomes" id="UP001162992"/>
    </source>
</evidence>
<comment type="caution">
    <text evidence="1">The sequence shown here is derived from an EMBL/GenBank/DDBJ whole genome shotgun (WGS) entry which is preliminary data.</text>
</comment>
<keyword evidence="2" id="KW-1185">Reference proteome</keyword>
<dbReference type="EMBL" id="CM055100">
    <property type="protein sequence ID" value="KAJ7544833.1"/>
    <property type="molecule type" value="Genomic_DNA"/>
</dbReference>
<gene>
    <name evidence="1" type="ORF">O6H91_09G095600</name>
</gene>
<dbReference type="Proteomes" id="UP001162992">
    <property type="component" value="Chromosome 9"/>
</dbReference>
<protein>
    <submittedName>
        <fullName evidence="1">Uncharacterized protein</fullName>
    </submittedName>
</protein>
<accession>A0ACC2CS59</accession>
<reference evidence="2" key="1">
    <citation type="journal article" date="2024" name="Proc. Natl. Acad. Sci. U.S.A.">
        <title>Extraordinary preservation of gene collinearity over three hundred million years revealed in homosporous lycophytes.</title>
        <authorList>
            <person name="Li C."/>
            <person name="Wickell D."/>
            <person name="Kuo L.Y."/>
            <person name="Chen X."/>
            <person name="Nie B."/>
            <person name="Liao X."/>
            <person name="Peng D."/>
            <person name="Ji J."/>
            <person name="Jenkins J."/>
            <person name="Williams M."/>
            <person name="Shu S."/>
            <person name="Plott C."/>
            <person name="Barry K."/>
            <person name="Rajasekar S."/>
            <person name="Grimwood J."/>
            <person name="Han X."/>
            <person name="Sun S."/>
            <person name="Hou Z."/>
            <person name="He W."/>
            <person name="Dai G."/>
            <person name="Sun C."/>
            <person name="Schmutz J."/>
            <person name="Leebens-Mack J.H."/>
            <person name="Li F.W."/>
            <person name="Wang L."/>
        </authorList>
    </citation>
    <scope>NUCLEOTIDE SEQUENCE [LARGE SCALE GENOMIC DNA]</scope>
    <source>
        <strain evidence="2">cv. PW_Plant_1</strain>
    </source>
</reference>